<feature type="region of interest" description="Disordered" evidence="1">
    <location>
        <begin position="333"/>
        <end position="417"/>
    </location>
</feature>
<dbReference type="Gene3D" id="2.20.70.10">
    <property type="match status" value="1"/>
</dbReference>
<organism evidence="4 5">
    <name type="scientific">Aphanomyces stellatus</name>
    <dbReference type="NCBI Taxonomy" id="120398"/>
    <lineage>
        <taxon>Eukaryota</taxon>
        <taxon>Sar</taxon>
        <taxon>Stramenopiles</taxon>
        <taxon>Oomycota</taxon>
        <taxon>Saprolegniomycetes</taxon>
        <taxon>Saprolegniales</taxon>
        <taxon>Verrucalvaceae</taxon>
        <taxon>Aphanomyces</taxon>
    </lineage>
</organism>
<dbReference type="SUPFAM" id="SSF51045">
    <property type="entry name" value="WW domain"/>
    <property type="match status" value="1"/>
</dbReference>
<proteinExistence type="predicted"/>
<reference evidence="4 5" key="1">
    <citation type="submission" date="2019-03" db="EMBL/GenBank/DDBJ databases">
        <authorList>
            <person name="Gaulin E."/>
            <person name="Dumas B."/>
        </authorList>
    </citation>
    <scope>NUCLEOTIDE SEQUENCE [LARGE SCALE GENOMIC DNA]</scope>
    <source>
        <strain evidence="4">CBS 568.67</strain>
    </source>
</reference>
<name>A0A485L432_9STRA</name>
<evidence type="ECO:0000313" key="5">
    <source>
        <dbReference type="Proteomes" id="UP000332933"/>
    </source>
</evidence>
<dbReference type="EMBL" id="VJMH01005679">
    <property type="protein sequence ID" value="KAF0693574.1"/>
    <property type="molecule type" value="Genomic_DNA"/>
</dbReference>
<dbReference type="EMBL" id="CAADRA010005700">
    <property type="protein sequence ID" value="VFT92241.1"/>
    <property type="molecule type" value="Genomic_DNA"/>
</dbReference>
<sequence length="417" mass="46053">MMSGTRIRILDGGLPSGNLRPPPSPPPHLATLTSTHMTGVEERHQAQVLRVGLEIENIGERVPASKKRLSWRFIFADSEEVHTITLEHSRVSGKKRVKLDGKRIGAAENFTPGPWAFDFTVPAHPLVPFQILIKDLNALGLMERARANLNPDALYSLSAHGVDWEVLANRPLKYESATVSKNRWSSNSYARRVHFAVDRNAQKDARVSWLFTFGQDGAVHQLLLEDCADGSKILVLDRMSLRHDQPTDAALTLDLAPTAADGATWTAQHFIGEDEHELVVRVLQDGRYVLHIDGCAWDDMAETDYVLQPGFYPVHSKSTGKVYYRDDESKQTLWEKPVLPRHPEGSERLPPSSAGKHDDDAGETKPVDLDELVDLMNFDDKPSHPPSSVGNAAPTLRPSSHSGGAPHSPAVVVDLLS</sequence>
<evidence type="ECO:0000259" key="2">
    <source>
        <dbReference type="PROSITE" id="PS50020"/>
    </source>
</evidence>
<evidence type="ECO:0000313" key="4">
    <source>
        <dbReference type="EMBL" id="VFT92241.1"/>
    </source>
</evidence>
<gene>
    <name evidence="4" type="primary">Aste57867_15439</name>
    <name evidence="3" type="ORF">As57867_015383</name>
    <name evidence="4" type="ORF">ASTE57867_15439</name>
</gene>
<feature type="compositionally biased region" description="Basic and acidic residues" evidence="1">
    <location>
        <begin position="355"/>
        <end position="368"/>
    </location>
</feature>
<protein>
    <submittedName>
        <fullName evidence="4">Aste57867_15439 protein</fullName>
    </submittedName>
</protein>
<evidence type="ECO:0000256" key="1">
    <source>
        <dbReference type="SAM" id="MobiDB-lite"/>
    </source>
</evidence>
<feature type="domain" description="WW" evidence="2">
    <location>
        <begin position="309"/>
        <end position="339"/>
    </location>
</feature>
<dbReference type="Proteomes" id="UP000332933">
    <property type="component" value="Unassembled WGS sequence"/>
</dbReference>
<reference evidence="3" key="2">
    <citation type="submission" date="2019-06" db="EMBL/GenBank/DDBJ databases">
        <title>Genomics analysis of Aphanomyces spp. identifies a new class of oomycete effector associated with host adaptation.</title>
        <authorList>
            <person name="Gaulin E."/>
        </authorList>
    </citation>
    <scope>NUCLEOTIDE SEQUENCE</scope>
    <source>
        <strain evidence="3">CBS 578.67</strain>
    </source>
</reference>
<dbReference type="InterPro" id="IPR001202">
    <property type="entry name" value="WW_dom"/>
</dbReference>
<keyword evidence="5" id="KW-1185">Reference proteome</keyword>
<evidence type="ECO:0000313" key="3">
    <source>
        <dbReference type="EMBL" id="KAF0693574.1"/>
    </source>
</evidence>
<dbReference type="PROSITE" id="PS50020">
    <property type="entry name" value="WW_DOMAIN_2"/>
    <property type="match status" value="1"/>
</dbReference>
<feature type="compositionally biased region" description="Low complexity" evidence="1">
    <location>
        <begin position="398"/>
        <end position="410"/>
    </location>
</feature>
<accession>A0A485L432</accession>
<dbReference type="OrthoDB" id="112998at2759"/>
<dbReference type="AlphaFoldDB" id="A0A485L432"/>
<dbReference type="InterPro" id="IPR036020">
    <property type="entry name" value="WW_dom_sf"/>
</dbReference>